<organism evidence="13 14">
    <name type="scientific">Bursaphelenchus okinawaensis</name>
    <dbReference type="NCBI Taxonomy" id="465554"/>
    <lineage>
        <taxon>Eukaryota</taxon>
        <taxon>Metazoa</taxon>
        <taxon>Ecdysozoa</taxon>
        <taxon>Nematoda</taxon>
        <taxon>Chromadorea</taxon>
        <taxon>Rhabditida</taxon>
        <taxon>Tylenchina</taxon>
        <taxon>Tylenchomorpha</taxon>
        <taxon>Aphelenchoidea</taxon>
        <taxon>Aphelenchoididae</taxon>
        <taxon>Bursaphelenchus</taxon>
    </lineage>
</organism>
<dbReference type="InterPro" id="IPR027992">
    <property type="entry name" value="tRNA_bind_dom"/>
</dbReference>
<keyword evidence="8 10" id="KW-0012">Acyltransferase</keyword>
<feature type="binding site" evidence="10">
    <location>
        <begin position="624"/>
        <end position="630"/>
    </location>
    <ligand>
        <name>acetyl-CoA</name>
        <dbReference type="ChEBI" id="CHEBI:57288"/>
    </ligand>
</feature>
<dbReference type="GO" id="GO:0005730">
    <property type="term" value="C:nucleolus"/>
    <property type="evidence" value="ECO:0007669"/>
    <property type="project" value="UniProtKB-SubCell"/>
</dbReference>
<feature type="domain" description="N-acetyltransferase" evidence="12">
    <location>
        <begin position="546"/>
        <end position="738"/>
    </location>
</feature>
<evidence type="ECO:0000256" key="3">
    <source>
        <dbReference type="ARBA" id="ARBA00022679"/>
    </source>
</evidence>
<feature type="binding site" evidence="10">
    <location>
        <position position="458"/>
    </location>
    <ligand>
        <name>ATP</name>
        <dbReference type="ChEBI" id="CHEBI:30616"/>
    </ligand>
</feature>
<dbReference type="GO" id="GO:1990883">
    <property type="term" value="F:18S rRNA cytidine N-acetyltransferase activity"/>
    <property type="evidence" value="ECO:0007669"/>
    <property type="project" value="TreeGrafter"/>
</dbReference>
<evidence type="ECO:0000256" key="2">
    <source>
        <dbReference type="ARBA" id="ARBA00022552"/>
    </source>
</evidence>
<dbReference type="PANTHER" id="PTHR10925:SF5">
    <property type="entry name" value="RNA CYTIDINE ACETYLTRANSFERASE"/>
    <property type="match status" value="1"/>
</dbReference>
<dbReference type="Pfam" id="PF05127">
    <property type="entry name" value="NAT10_TcmA_helicase"/>
    <property type="match status" value="1"/>
</dbReference>
<dbReference type="InterPro" id="IPR016181">
    <property type="entry name" value="Acyl_CoA_acyltransferase"/>
</dbReference>
<comment type="catalytic activity">
    <reaction evidence="10">
        <text>a cytidine in tRNA + acetyl-CoA + ATP + H2O = an N(4)-acetylcytidine in tRNA + ADP + phosphate + CoA + H(+)</text>
        <dbReference type="Rhea" id="RHEA:53876"/>
        <dbReference type="Rhea" id="RHEA-COMP:13670"/>
        <dbReference type="Rhea" id="RHEA-COMP:13671"/>
        <dbReference type="ChEBI" id="CHEBI:15377"/>
        <dbReference type="ChEBI" id="CHEBI:15378"/>
        <dbReference type="ChEBI" id="CHEBI:30616"/>
        <dbReference type="ChEBI" id="CHEBI:43474"/>
        <dbReference type="ChEBI" id="CHEBI:57287"/>
        <dbReference type="ChEBI" id="CHEBI:57288"/>
        <dbReference type="ChEBI" id="CHEBI:74900"/>
        <dbReference type="ChEBI" id="CHEBI:82748"/>
        <dbReference type="ChEBI" id="CHEBI:456216"/>
    </reaction>
</comment>
<comment type="function">
    <text evidence="10">RNA cytidine acetyltransferase with specificity toward both 18S rRNA and tRNAs. Catalyzes the formation of N(4)-acetylcytidine (ac4C) in 18S rRNA. Required for early nucleolar cleavages of precursor rRNA at sites A0, A1 and A2 during 18S rRNA synthesis. Catalyzes the formation of ac4C in serine and leucine tRNAs. Requires a tRNA-binding adapter protein for full tRNA acetyltransferase activity but not for 18S rRNA acetylation.</text>
</comment>
<dbReference type="InterPro" id="IPR007807">
    <property type="entry name" value="TcmA/NAT10_helicase"/>
</dbReference>
<evidence type="ECO:0000256" key="5">
    <source>
        <dbReference type="ARBA" id="ARBA00022741"/>
    </source>
</evidence>
<dbReference type="EMBL" id="CAJFDH010000001">
    <property type="protein sequence ID" value="CAD5206671.1"/>
    <property type="molecule type" value="Genomic_DNA"/>
</dbReference>
<dbReference type="Pfam" id="PF13725">
    <property type="entry name" value="tRNA_bind_2"/>
    <property type="match status" value="1"/>
</dbReference>
<reference evidence="13" key="1">
    <citation type="submission" date="2020-09" db="EMBL/GenBank/DDBJ databases">
        <authorList>
            <person name="Kikuchi T."/>
        </authorList>
    </citation>
    <scope>NUCLEOTIDE SEQUENCE</scope>
    <source>
        <strain evidence="13">SH1</strain>
    </source>
</reference>
<dbReference type="CDD" id="cd04301">
    <property type="entry name" value="NAT_SF"/>
    <property type="match status" value="1"/>
</dbReference>
<comment type="caution">
    <text evidence="10">Lacks conserved residue(s) required for the propagation of feature annotation.</text>
</comment>
<evidence type="ECO:0000256" key="10">
    <source>
        <dbReference type="HAMAP-Rule" id="MF_03211"/>
    </source>
</evidence>
<dbReference type="GO" id="GO:0051391">
    <property type="term" value="P:tRNA acetylation"/>
    <property type="evidence" value="ECO:0007669"/>
    <property type="project" value="UniProtKB-UniRule"/>
</dbReference>
<evidence type="ECO:0000313" key="14">
    <source>
        <dbReference type="Proteomes" id="UP000614601"/>
    </source>
</evidence>
<dbReference type="Pfam" id="PF08351">
    <property type="entry name" value="TmcA_N"/>
    <property type="match status" value="1"/>
</dbReference>
<dbReference type="EC" id="2.3.1.-" evidence="10"/>
<dbReference type="Proteomes" id="UP000783686">
    <property type="component" value="Unassembled WGS sequence"/>
</dbReference>
<dbReference type="InterPro" id="IPR027417">
    <property type="entry name" value="P-loop_NTPase"/>
</dbReference>
<evidence type="ECO:0000256" key="1">
    <source>
        <dbReference type="ARBA" id="ARBA00004604"/>
    </source>
</evidence>
<dbReference type="OrthoDB" id="10067491at2759"/>
<comment type="similarity">
    <text evidence="10">Belongs to the RNA cytidine acetyltransferase family. NAT10 subfamily.</text>
</comment>
<dbReference type="InterPro" id="IPR032672">
    <property type="entry name" value="TmcA/NAT10/Kre33"/>
</dbReference>
<dbReference type="InterPro" id="IPR000182">
    <property type="entry name" value="GNAT_dom"/>
</dbReference>
<dbReference type="Pfam" id="PF13718">
    <property type="entry name" value="GNAT_acetyltr_2"/>
    <property type="match status" value="1"/>
</dbReference>
<dbReference type="GO" id="GO:1904812">
    <property type="term" value="P:rRNA acetylation involved in maturation of SSU-rRNA"/>
    <property type="evidence" value="ECO:0007669"/>
    <property type="project" value="InterPro"/>
</dbReference>
<protein>
    <recommendedName>
        <fullName evidence="9 10">RNA cytidine acetyltransferase</fullName>
        <ecNumber evidence="10">2.3.1.-</ecNumber>
    </recommendedName>
    <alternativeName>
        <fullName evidence="10">18S rRNA cytosine acetyltransferase</fullName>
    </alternativeName>
</protein>
<feature type="region of interest" description="Disordered" evidence="11">
    <location>
        <begin position="1008"/>
        <end position="1032"/>
    </location>
</feature>
<keyword evidence="14" id="KW-1185">Reference proteome</keyword>
<dbReference type="PROSITE" id="PS51186">
    <property type="entry name" value="GNAT"/>
    <property type="match status" value="1"/>
</dbReference>
<keyword evidence="7 10" id="KW-0539">Nucleus</keyword>
<dbReference type="AlphaFoldDB" id="A0A811JT89"/>
<dbReference type="Proteomes" id="UP000614601">
    <property type="component" value="Unassembled WGS sequence"/>
</dbReference>
<dbReference type="FunFam" id="3.40.50.300:FF:002218">
    <property type="entry name" value="tRNA(Met) cytidine acetyltransferase TmcA"/>
    <property type="match status" value="1"/>
</dbReference>
<comment type="subcellular location">
    <subcellularLocation>
        <location evidence="1 10">Nucleus</location>
        <location evidence="1 10">Nucleolus</location>
    </subcellularLocation>
</comment>
<evidence type="ECO:0000256" key="6">
    <source>
        <dbReference type="ARBA" id="ARBA00022840"/>
    </source>
</evidence>
<keyword evidence="2 10" id="KW-0698">rRNA processing</keyword>
<dbReference type="GO" id="GO:0005524">
    <property type="term" value="F:ATP binding"/>
    <property type="evidence" value="ECO:0007669"/>
    <property type="project" value="UniProtKB-UniRule"/>
</dbReference>
<dbReference type="InterPro" id="IPR013562">
    <property type="entry name" value="TmcA/NAT10_N"/>
</dbReference>
<dbReference type="SUPFAM" id="SSF55729">
    <property type="entry name" value="Acyl-CoA N-acyltransferases (Nat)"/>
    <property type="match status" value="1"/>
</dbReference>
<feature type="binding site" evidence="10">
    <location>
        <position position="710"/>
    </location>
    <ligand>
        <name>acetyl-CoA</name>
        <dbReference type="ChEBI" id="CHEBI:57288"/>
    </ligand>
</feature>
<evidence type="ECO:0000313" key="13">
    <source>
        <dbReference type="EMBL" id="CAD5206671.1"/>
    </source>
</evidence>
<sequence length="1032" mass="115915">MRKKLDNRLRVLIENGVATCHRSMFVVVGEKARDQVVLLHHILSKASVSARPSVLWCYKKELGFSSHRKKRMREIQKKAKHGNIDLKEDDPFENFIASTEIRYCYYSETEKILGNTYGLLVLQEFEAITPNILARTIETVKGGGLVLLLLPTISNLKQLYSISMDVHSRYRTFAHQQVINRFNERFILSLTDNPDCALIDDQLNILPLSSHILNLEAVPPTLKMTKTDSEVELDSLKEKMSDVKPFGTILKECKTLCQAKAVLRLLDILTERTSSAICAITAARGRGKSAALGLAIAGAVAFDMTTIYVTSPAPDNVKTLFEFVIEGFKALNLKEHIDYTIQYSNQAQQKGLILGFQVFKNHKQIIKYLDPSEHQILTQGELLVIDEAAAIPLPTVQNLTKGNNIVFFSSTTHGYEGTGRSLSLKLISKLRQKSVTNKEGGSHVGRVLHEMSLEESIRYKAGDNIEKWLFKLLCLDAMNITYKISGTPPPEVCQLYYVNLDSLFSYHRAAELFLSKVMSIFVSAHYKNNPNDLQMLSDAPSQHLFVLMSPVSNESTDVPDVLAVAQIVLEGELPEQVTSKEQSKGKRAAGDLVPWTLCQYYLDYTFPKLAGARVIRLAVHPEVQGMGYGGRVIEQLQEYYEGKIVCVNEKSEEDFKIHNIKNDLDGGSELKPPTELPPLLRGLSERRAERLDYVSVSYGLNVELLKFWKRNGFIPVYLRTVPSPITGEFSCIMLKSLENDGNTEIEKGADWVFKYNAEFRRRFLSLLGYQFKTFSPQLVLSVIQKAKNQNSGSKVLDRNELSLFLSDSDLKRLSSYTKNLADYSFIVDLLPQIASLYFNDQLKDVELNALQSASLIAMGLQRKMAEDVAKDLGIEVSQLMALFNKCARKLSDYFDELCKSAIQMPQSVAADTMKPTEKSLIEELKAAEMEIRMRQAKDKMNLTESLGLSSSSLDPALKQFEIKAGDEEFAKAVSDVHLSHAKGGILSLKTDKGNVPRKSLIDTELEESFGNKKAKRPMKGGSTKKVKKFKRN</sequence>
<keyword evidence="4 10" id="KW-0819">tRNA processing</keyword>
<gene>
    <name evidence="13" type="ORF">BOKJ2_LOCUS1355</name>
</gene>
<dbReference type="GO" id="GO:0030686">
    <property type="term" value="C:90S preribosome"/>
    <property type="evidence" value="ECO:0007669"/>
    <property type="project" value="TreeGrafter"/>
</dbReference>
<dbReference type="GO" id="GO:0000049">
    <property type="term" value="F:tRNA binding"/>
    <property type="evidence" value="ECO:0007669"/>
    <property type="project" value="TreeGrafter"/>
</dbReference>
<feature type="binding site" evidence="10">
    <location>
        <begin position="285"/>
        <end position="294"/>
    </location>
    <ligand>
        <name>ATP</name>
        <dbReference type="ChEBI" id="CHEBI:30616"/>
    </ligand>
</feature>
<dbReference type="Gene3D" id="3.40.50.11040">
    <property type="match status" value="1"/>
</dbReference>
<dbReference type="Gene3D" id="3.40.630.30">
    <property type="match status" value="1"/>
</dbReference>
<dbReference type="Gene3D" id="3.40.50.300">
    <property type="entry name" value="P-loop containing nucleotide triphosphate hydrolases"/>
    <property type="match status" value="1"/>
</dbReference>
<evidence type="ECO:0000256" key="7">
    <source>
        <dbReference type="ARBA" id="ARBA00023242"/>
    </source>
</evidence>
<feature type="compositionally biased region" description="Basic residues" evidence="11">
    <location>
        <begin position="1012"/>
        <end position="1032"/>
    </location>
</feature>
<comment type="catalytic activity">
    <reaction evidence="10">
        <text>a cytidine in 18S rRNA + acetyl-CoA + ATP + H2O = an N(4)-acetylcytidine in 18S rRNA + ADP + phosphate + CoA + H(+)</text>
        <dbReference type="Rhea" id="RHEA:51424"/>
        <dbReference type="Rhea" id="RHEA-COMP:13575"/>
        <dbReference type="Rhea" id="RHEA-COMP:13576"/>
        <dbReference type="ChEBI" id="CHEBI:15377"/>
        <dbReference type="ChEBI" id="CHEBI:15378"/>
        <dbReference type="ChEBI" id="CHEBI:30616"/>
        <dbReference type="ChEBI" id="CHEBI:43474"/>
        <dbReference type="ChEBI" id="CHEBI:57287"/>
        <dbReference type="ChEBI" id="CHEBI:57288"/>
        <dbReference type="ChEBI" id="CHEBI:74900"/>
        <dbReference type="ChEBI" id="CHEBI:82748"/>
        <dbReference type="ChEBI" id="CHEBI:456216"/>
    </reaction>
</comment>
<dbReference type="InterPro" id="IPR033688">
    <property type="entry name" value="NAT10"/>
</dbReference>
<comment type="caution">
    <text evidence="13">The sequence shown here is derived from an EMBL/GenBank/DDBJ whole genome shotgun (WGS) entry which is preliminary data.</text>
</comment>
<evidence type="ECO:0000256" key="4">
    <source>
        <dbReference type="ARBA" id="ARBA00022694"/>
    </source>
</evidence>
<name>A0A811JT89_9BILA</name>
<dbReference type="EMBL" id="CAJFCW020000001">
    <property type="protein sequence ID" value="CAG9082711.1"/>
    <property type="molecule type" value="Genomic_DNA"/>
</dbReference>
<keyword evidence="5 10" id="KW-0547">Nucleotide-binding</keyword>
<keyword evidence="6 10" id="KW-0067">ATP-binding</keyword>
<evidence type="ECO:0000256" key="11">
    <source>
        <dbReference type="SAM" id="MobiDB-lite"/>
    </source>
</evidence>
<keyword evidence="3 10" id="KW-0808">Transferase</keyword>
<dbReference type="PANTHER" id="PTHR10925">
    <property type="entry name" value="N-ACETYLTRANSFERASE 10"/>
    <property type="match status" value="1"/>
</dbReference>
<evidence type="ECO:0000256" key="8">
    <source>
        <dbReference type="ARBA" id="ARBA00023315"/>
    </source>
</evidence>
<accession>A0A811JT89</accession>
<evidence type="ECO:0000259" key="12">
    <source>
        <dbReference type="PROSITE" id="PS51186"/>
    </source>
</evidence>
<dbReference type="HAMAP" id="MF_03211">
    <property type="entry name" value="RNA_acetyltr_Nat10"/>
    <property type="match status" value="1"/>
</dbReference>
<evidence type="ECO:0000256" key="9">
    <source>
        <dbReference type="ARBA" id="ARBA00068357"/>
    </source>
</evidence>
<proteinExistence type="inferred from homology"/>